<dbReference type="RefSeq" id="WP_089227557.1">
    <property type="nucleotide sequence ID" value="NZ_FZOF01000023.1"/>
</dbReference>
<protein>
    <recommendedName>
        <fullName evidence="6">FMN dependent NADH:quinone oxidoreductase</fullName>
        <ecNumber evidence="6">1.6.5.-</ecNumber>
    </recommendedName>
    <alternativeName>
        <fullName evidence="6">Azo-dye reductase</fullName>
    </alternativeName>
    <alternativeName>
        <fullName evidence="6">FMN-dependent NADH-azo compound oxidoreductase</fullName>
    </alternativeName>
    <alternativeName>
        <fullName evidence="6">FMN-dependent NADH-azoreductase</fullName>
        <ecNumber evidence="6">1.7.1.17</ecNumber>
    </alternativeName>
</protein>
<feature type="binding site" evidence="6">
    <location>
        <begin position="85"/>
        <end position="88"/>
    </location>
    <ligand>
        <name>FMN</name>
        <dbReference type="ChEBI" id="CHEBI:58210"/>
    </ligand>
</feature>
<dbReference type="EMBL" id="FZOF01000023">
    <property type="protein sequence ID" value="SNT40364.1"/>
    <property type="molecule type" value="Genomic_DNA"/>
</dbReference>
<evidence type="ECO:0000256" key="4">
    <source>
        <dbReference type="ARBA" id="ARBA00023027"/>
    </source>
</evidence>
<dbReference type="EC" id="1.7.1.17" evidence="6"/>
<keyword evidence="2 6" id="KW-0288">FMN</keyword>
<evidence type="ECO:0000256" key="1">
    <source>
        <dbReference type="ARBA" id="ARBA00022630"/>
    </source>
</evidence>
<dbReference type="Gene3D" id="3.40.50.360">
    <property type="match status" value="1"/>
</dbReference>
<comment type="catalytic activity">
    <reaction evidence="6">
        <text>2 a quinone + NADH + H(+) = 2 a 1,4-benzosemiquinone + NAD(+)</text>
        <dbReference type="Rhea" id="RHEA:65952"/>
        <dbReference type="ChEBI" id="CHEBI:15378"/>
        <dbReference type="ChEBI" id="CHEBI:57540"/>
        <dbReference type="ChEBI" id="CHEBI:57945"/>
        <dbReference type="ChEBI" id="CHEBI:132124"/>
        <dbReference type="ChEBI" id="CHEBI:134225"/>
    </reaction>
</comment>
<accession>A0A239ME39</accession>
<sequence length="204" mass="21957">MPTLLHIDSSIWPSETSASRDVANSFRKEWEAQHPGGVVIYRDLNAEPVPHLDATHYVAGAEHPLRGELADELERADALLISAPMYNFSIPSTLKAWLDQVIILGRTAGEQPTAADTPVVVVASRGGGYGPGTPREDYEFVTSYLEKVLQGCLGITDVEFIVPELTLARAVPAMSGLIEASDLSRTKAHEQAAAKAKELAARVA</sequence>
<gene>
    <name evidence="6" type="primary">azoR</name>
    <name evidence="8" type="ORF">SAMN05216252_123147</name>
</gene>
<dbReference type="PANTHER" id="PTHR43741:SF4">
    <property type="entry name" value="FMN-DEPENDENT NADH:QUINONE OXIDOREDUCTASE"/>
    <property type="match status" value="1"/>
</dbReference>
<feature type="domain" description="Flavodoxin-like fold" evidence="7">
    <location>
        <begin position="3"/>
        <end position="163"/>
    </location>
</feature>
<dbReference type="InterPro" id="IPR029039">
    <property type="entry name" value="Flavoprotein-like_sf"/>
</dbReference>
<evidence type="ECO:0000259" key="7">
    <source>
        <dbReference type="Pfam" id="PF02525"/>
    </source>
</evidence>
<organism evidence="8 9">
    <name type="scientific">Actinacidiphila glaucinigra</name>
    <dbReference type="NCBI Taxonomy" id="235986"/>
    <lineage>
        <taxon>Bacteria</taxon>
        <taxon>Bacillati</taxon>
        <taxon>Actinomycetota</taxon>
        <taxon>Actinomycetes</taxon>
        <taxon>Kitasatosporales</taxon>
        <taxon>Streptomycetaceae</taxon>
        <taxon>Actinacidiphila</taxon>
    </lineage>
</organism>
<dbReference type="GO" id="GO:0010181">
    <property type="term" value="F:FMN binding"/>
    <property type="evidence" value="ECO:0007669"/>
    <property type="project" value="UniProtKB-UniRule"/>
</dbReference>
<evidence type="ECO:0000313" key="8">
    <source>
        <dbReference type="EMBL" id="SNT40364.1"/>
    </source>
</evidence>
<evidence type="ECO:0000313" key="9">
    <source>
        <dbReference type="Proteomes" id="UP000198280"/>
    </source>
</evidence>
<keyword evidence="1 6" id="KW-0285">Flavoprotein</keyword>
<dbReference type="OrthoDB" id="9805013at2"/>
<dbReference type="GO" id="GO:0009055">
    <property type="term" value="F:electron transfer activity"/>
    <property type="evidence" value="ECO:0007669"/>
    <property type="project" value="UniProtKB-UniRule"/>
</dbReference>
<comment type="cofactor">
    <cofactor evidence="6">
        <name>FMN</name>
        <dbReference type="ChEBI" id="CHEBI:58210"/>
    </cofactor>
    <text evidence="6">Binds 1 FMN per subunit.</text>
</comment>
<evidence type="ECO:0000256" key="2">
    <source>
        <dbReference type="ARBA" id="ARBA00022643"/>
    </source>
</evidence>
<keyword evidence="4 6" id="KW-0520">NAD</keyword>
<dbReference type="Proteomes" id="UP000198280">
    <property type="component" value="Unassembled WGS sequence"/>
</dbReference>
<dbReference type="InterPro" id="IPR050104">
    <property type="entry name" value="FMN-dep_NADH:Q_OxRdtase_AzoR1"/>
</dbReference>
<comment type="subunit">
    <text evidence="6">Homodimer.</text>
</comment>
<feature type="binding site" evidence="6">
    <location>
        <begin position="17"/>
        <end position="19"/>
    </location>
    <ligand>
        <name>FMN</name>
        <dbReference type="ChEBI" id="CHEBI:58210"/>
    </ligand>
</feature>
<evidence type="ECO:0000256" key="3">
    <source>
        <dbReference type="ARBA" id="ARBA00023002"/>
    </source>
</evidence>
<reference evidence="8 9" key="1">
    <citation type="submission" date="2017-06" db="EMBL/GenBank/DDBJ databases">
        <authorList>
            <person name="Kim H.J."/>
            <person name="Triplett B.A."/>
        </authorList>
    </citation>
    <scope>NUCLEOTIDE SEQUENCE [LARGE SCALE GENOMIC DNA]</scope>
    <source>
        <strain evidence="8 9">CGMCC 4.1858</strain>
    </source>
</reference>
<feature type="binding site" evidence="6">
    <location>
        <begin position="124"/>
        <end position="127"/>
    </location>
    <ligand>
        <name>FMN</name>
        <dbReference type="ChEBI" id="CHEBI:58210"/>
    </ligand>
</feature>
<proteinExistence type="inferred from homology"/>
<comment type="catalytic activity">
    <reaction evidence="5">
        <text>N,N-dimethyl-1,4-phenylenediamine + anthranilate + 2 NAD(+) = 2-(4-dimethylaminophenyl)diazenylbenzoate + 2 NADH + 2 H(+)</text>
        <dbReference type="Rhea" id="RHEA:55872"/>
        <dbReference type="ChEBI" id="CHEBI:15378"/>
        <dbReference type="ChEBI" id="CHEBI:15783"/>
        <dbReference type="ChEBI" id="CHEBI:16567"/>
        <dbReference type="ChEBI" id="CHEBI:57540"/>
        <dbReference type="ChEBI" id="CHEBI:57945"/>
        <dbReference type="ChEBI" id="CHEBI:71579"/>
        <dbReference type="EC" id="1.7.1.17"/>
    </reaction>
    <physiologicalReaction direction="right-to-left" evidence="5">
        <dbReference type="Rhea" id="RHEA:55874"/>
    </physiologicalReaction>
</comment>
<dbReference type="AlphaFoldDB" id="A0A239ME39"/>
<keyword evidence="9" id="KW-1185">Reference proteome</keyword>
<dbReference type="GO" id="GO:0016652">
    <property type="term" value="F:oxidoreductase activity, acting on NAD(P)H as acceptor"/>
    <property type="evidence" value="ECO:0007669"/>
    <property type="project" value="UniProtKB-UniRule"/>
</dbReference>
<dbReference type="InterPro" id="IPR023048">
    <property type="entry name" value="NADH:quinone_OxRdtase_FMN_depd"/>
</dbReference>
<dbReference type="SUPFAM" id="SSF52218">
    <property type="entry name" value="Flavoproteins"/>
    <property type="match status" value="1"/>
</dbReference>
<dbReference type="Pfam" id="PF02525">
    <property type="entry name" value="Flavodoxin_2"/>
    <property type="match status" value="1"/>
</dbReference>
<comment type="function">
    <text evidence="6">Quinone reductase that provides resistance to thiol-specific stress caused by electrophilic quinones.</text>
</comment>
<dbReference type="GO" id="GO:0016655">
    <property type="term" value="F:oxidoreductase activity, acting on NAD(P)H, quinone or similar compound as acceptor"/>
    <property type="evidence" value="ECO:0007669"/>
    <property type="project" value="InterPro"/>
</dbReference>
<comment type="function">
    <text evidence="6">Also exhibits azoreductase activity. Catalyzes the reductive cleavage of the azo bond in aromatic azo compounds to the corresponding amines.</text>
</comment>
<dbReference type="InterPro" id="IPR003680">
    <property type="entry name" value="Flavodoxin_fold"/>
</dbReference>
<comment type="similarity">
    <text evidence="6">Belongs to the azoreductase type 1 family.</text>
</comment>
<evidence type="ECO:0000256" key="6">
    <source>
        <dbReference type="HAMAP-Rule" id="MF_01216"/>
    </source>
</evidence>
<evidence type="ECO:0000256" key="5">
    <source>
        <dbReference type="ARBA" id="ARBA00048542"/>
    </source>
</evidence>
<keyword evidence="3 6" id="KW-0560">Oxidoreductase</keyword>
<dbReference type="PANTHER" id="PTHR43741">
    <property type="entry name" value="FMN-DEPENDENT NADH-AZOREDUCTASE 1"/>
    <property type="match status" value="1"/>
</dbReference>
<dbReference type="HAMAP" id="MF_01216">
    <property type="entry name" value="Azoreductase_type1"/>
    <property type="match status" value="1"/>
</dbReference>
<name>A0A239ME39_9ACTN</name>
<dbReference type="EC" id="1.6.5.-" evidence="6"/>
<feature type="binding site" evidence="6">
    <location>
        <position position="10"/>
    </location>
    <ligand>
        <name>FMN</name>
        <dbReference type="ChEBI" id="CHEBI:58210"/>
    </ligand>
</feature>